<evidence type="ECO:0000313" key="1">
    <source>
        <dbReference type="EMBL" id="KRY06319.1"/>
    </source>
</evidence>
<dbReference type="EMBL" id="JYDI01004525">
    <property type="protein sequence ID" value="KRY06319.1"/>
    <property type="molecule type" value="Genomic_DNA"/>
</dbReference>
<keyword evidence="2" id="KW-1185">Reference proteome</keyword>
<dbReference type="AlphaFoldDB" id="A0A0V0Z197"/>
<gene>
    <name evidence="1" type="ORF">T03_9896</name>
</gene>
<organism evidence="1 2">
    <name type="scientific">Trichinella britovi</name>
    <name type="common">Parasitic roundworm</name>
    <dbReference type="NCBI Taxonomy" id="45882"/>
    <lineage>
        <taxon>Eukaryota</taxon>
        <taxon>Metazoa</taxon>
        <taxon>Ecdysozoa</taxon>
        <taxon>Nematoda</taxon>
        <taxon>Enoplea</taxon>
        <taxon>Dorylaimia</taxon>
        <taxon>Trichinellida</taxon>
        <taxon>Trichinellidae</taxon>
        <taxon>Trichinella</taxon>
    </lineage>
</organism>
<protein>
    <submittedName>
        <fullName evidence="1">Uncharacterized protein</fullName>
    </submittedName>
</protein>
<evidence type="ECO:0000313" key="2">
    <source>
        <dbReference type="Proteomes" id="UP000054653"/>
    </source>
</evidence>
<proteinExistence type="predicted"/>
<name>A0A0V0Z197_TRIBR</name>
<sequence length="43" mass="4953">LSCFLSRSETNVALIAVRLSLLIDLPPNKNYSPLAFERQRFCR</sequence>
<accession>A0A0V0Z197</accession>
<comment type="caution">
    <text evidence="1">The sequence shown here is derived from an EMBL/GenBank/DDBJ whole genome shotgun (WGS) entry which is preliminary data.</text>
</comment>
<dbReference type="Proteomes" id="UP000054653">
    <property type="component" value="Unassembled WGS sequence"/>
</dbReference>
<reference evidence="1 2" key="1">
    <citation type="submission" date="2015-01" db="EMBL/GenBank/DDBJ databases">
        <title>Evolution of Trichinella species and genotypes.</title>
        <authorList>
            <person name="Korhonen P.K."/>
            <person name="Edoardo P."/>
            <person name="Giuseppe L.R."/>
            <person name="Gasser R.B."/>
        </authorList>
    </citation>
    <scope>NUCLEOTIDE SEQUENCE [LARGE SCALE GENOMIC DNA]</scope>
    <source>
        <strain evidence="1">ISS120</strain>
    </source>
</reference>
<feature type="non-terminal residue" evidence="1">
    <location>
        <position position="1"/>
    </location>
</feature>